<gene>
    <name evidence="2" type="ORF">UU56_C0005G0017</name>
</gene>
<feature type="transmembrane region" description="Helical" evidence="1">
    <location>
        <begin position="214"/>
        <end position="232"/>
    </location>
</feature>
<feature type="transmembrane region" description="Helical" evidence="1">
    <location>
        <begin position="288"/>
        <end position="307"/>
    </location>
</feature>
<keyword evidence="1" id="KW-0812">Transmembrane</keyword>
<proteinExistence type="predicted"/>
<feature type="transmembrane region" description="Helical" evidence="1">
    <location>
        <begin position="89"/>
        <end position="105"/>
    </location>
</feature>
<keyword evidence="1" id="KW-0472">Membrane</keyword>
<feature type="transmembrane region" description="Helical" evidence="1">
    <location>
        <begin position="156"/>
        <end position="177"/>
    </location>
</feature>
<feature type="transmembrane region" description="Helical" evidence="1">
    <location>
        <begin position="189"/>
        <end position="208"/>
    </location>
</feature>
<sequence length="339" mass="38681">MASNQNFEYVINTTFAFLISLLIWLPFLLLFGNSLLLWSVFMLVGGPHFVLGILGYLATDTRKLIGPFLTVAVFGGFLALIFYRVLPDYLAYFLFLAYFMIHLLSNEQMFESSIVKSDYRSWQNSWPRVFSWGSIALILIALTISALRLFGGSSSLILGSLWMLLLILGGALIYKYFEQTGNGQKIPHGFMVIFVLLLVPVILFFGYFWNGLVFAPTVLLAIFHIVSWYVFYTRRLAKFPKNDEQVGLAKFIFYWRGNIKRFYFFVAILQAIWLGLFLLYFYSPVAYIANSAGILISPLWAPFWTIMHVTTSFLPKPAGGKFTLPSFSLVRTAFRSGQA</sequence>
<feature type="transmembrane region" description="Helical" evidence="1">
    <location>
        <begin position="9"/>
        <end position="29"/>
    </location>
</feature>
<feature type="transmembrane region" description="Helical" evidence="1">
    <location>
        <begin position="64"/>
        <end position="83"/>
    </location>
</feature>
<feature type="transmembrane region" description="Helical" evidence="1">
    <location>
        <begin position="262"/>
        <end position="282"/>
    </location>
</feature>
<keyword evidence="1" id="KW-1133">Transmembrane helix</keyword>
<dbReference type="EMBL" id="LCBC01000005">
    <property type="protein sequence ID" value="KKS04518.1"/>
    <property type="molecule type" value="Genomic_DNA"/>
</dbReference>
<feature type="transmembrane region" description="Helical" evidence="1">
    <location>
        <begin position="35"/>
        <end position="57"/>
    </location>
</feature>
<dbReference type="Proteomes" id="UP000034493">
    <property type="component" value="Unassembled WGS sequence"/>
</dbReference>
<evidence type="ECO:0000313" key="3">
    <source>
        <dbReference type="Proteomes" id="UP000034493"/>
    </source>
</evidence>
<reference evidence="2 3" key="1">
    <citation type="journal article" date="2015" name="Nature">
        <title>rRNA introns, odd ribosomes, and small enigmatic genomes across a large radiation of phyla.</title>
        <authorList>
            <person name="Brown C.T."/>
            <person name="Hug L.A."/>
            <person name="Thomas B.C."/>
            <person name="Sharon I."/>
            <person name="Castelle C.J."/>
            <person name="Singh A."/>
            <person name="Wilkins M.J."/>
            <person name="Williams K.H."/>
            <person name="Banfield J.F."/>
        </authorList>
    </citation>
    <scope>NUCLEOTIDE SEQUENCE [LARGE SCALE GENOMIC DNA]</scope>
</reference>
<dbReference type="AlphaFoldDB" id="A0A0G0YVN0"/>
<feature type="transmembrane region" description="Helical" evidence="1">
    <location>
        <begin position="126"/>
        <end position="150"/>
    </location>
</feature>
<comment type="caution">
    <text evidence="2">The sequence shown here is derived from an EMBL/GenBank/DDBJ whole genome shotgun (WGS) entry which is preliminary data.</text>
</comment>
<evidence type="ECO:0000313" key="2">
    <source>
        <dbReference type="EMBL" id="KKS04518.1"/>
    </source>
</evidence>
<protein>
    <submittedName>
        <fullName evidence="2">Uncharacterized protein</fullName>
    </submittedName>
</protein>
<evidence type="ECO:0000256" key="1">
    <source>
        <dbReference type="SAM" id="Phobius"/>
    </source>
</evidence>
<accession>A0A0G0YVN0</accession>
<organism evidence="2 3">
    <name type="scientific">Candidatus Curtissbacteria bacterium GW2011_GWA2_41_24</name>
    <dbReference type="NCBI Taxonomy" id="1618411"/>
    <lineage>
        <taxon>Bacteria</taxon>
        <taxon>Candidatus Curtissiibacteriota</taxon>
    </lineage>
</organism>
<name>A0A0G0YVN0_9BACT</name>